<dbReference type="GO" id="GO:0045892">
    <property type="term" value="P:negative regulation of DNA-templated transcription"/>
    <property type="evidence" value="ECO:0007669"/>
    <property type="project" value="TreeGrafter"/>
</dbReference>
<evidence type="ECO:0000313" key="7">
    <source>
        <dbReference type="EMBL" id="SAI59445.1"/>
    </source>
</evidence>
<keyword evidence="5 7" id="KW-0378">Hydrolase</keyword>
<dbReference type="EMBL" id="FKBS01000029">
    <property type="protein sequence ID" value="SAI59445.1"/>
    <property type="molecule type" value="Genomic_DNA"/>
</dbReference>
<keyword evidence="3" id="KW-0540">Nuclease</keyword>
<evidence type="ECO:0000256" key="1">
    <source>
        <dbReference type="ARBA" id="ARBA00008172"/>
    </source>
</evidence>
<evidence type="ECO:0000256" key="6">
    <source>
        <dbReference type="ARBA" id="ARBA00030388"/>
    </source>
</evidence>
<dbReference type="PANTHER" id="PTHR38039:SF1">
    <property type="entry name" value="TOXIN YOEB"/>
    <property type="match status" value="1"/>
</dbReference>
<name>A0A157RNG0_9BORD</name>
<evidence type="ECO:0000313" key="8">
    <source>
        <dbReference type="Proteomes" id="UP000077037"/>
    </source>
</evidence>
<evidence type="ECO:0000256" key="2">
    <source>
        <dbReference type="ARBA" id="ARBA00022649"/>
    </source>
</evidence>
<evidence type="ECO:0000256" key="3">
    <source>
        <dbReference type="ARBA" id="ARBA00022722"/>
    </source>
</evidence>
<protein>
    <recommendedName>
        <fullName evidence="6">Putative mRNA interferase YoeB</fullName>
    </recommendedName>
</protein>
<dbReference type="SUPFAM" id="SSF143011">
    <property type="entry name" value="RelE-like"/>
    <property type="match status" value="1"/>
</dbReference>
<dbReference type="Proteomes" id="UP000077037">
    <property type="component" value="Unassembled WGS sequence"/>
</dbReference>
<comment type="similarity">
    <text evidence="1">Belongs to the YoeB family.</text>
</comment>
<dbReference type="InterPro" id="IPR035093">
    <property type="entry name" value="RelE/ParE_toxin_dom_sf"/>
</dbReference>
<dbReference type="PANTHER" id="PTHR38039">
    <property type="entry name" value="TOXIN YOEB"/>
    <property type="match status" value="1"/>
</dbReference>
<dbReference type="NCBIfam" id="TIGR02116">
    <property type="entry name" value="toxin_Txe_YoeB"/>
    <property type="match status" value="1"/>
</dbReference>
<evidence type="ECO:0000256" key="4">
    <source>
        <dbReference type="ARBA" id="ARBA00022759"/>
    </source>
</evidence>
<keyword evidence="2" id="KW-1277">Toxin-antitoxin system</keyword>
<dbReference type="AlphaFoldDB" id="A0A157RNG0"/>
<proteinExistence type="inferred from homology"/>
<dbReference type="RefSeq" id="WP_082887494.1">
    <property type="nucleotide sequence ID" value="NZ_FKBS01000029.1"/>
</dbReference>
<reference evidence="7 8" key="1">
    <citation type="submission" date="2016-03" db="EMBL/GenBank/DDBJ databases">
        <authorList>
            <consortium name="Pathogen Informatics"/>
        </authorList>
    </citation>
    <scope>NUCLEOTIDE SEQUENCE [LARGE SCALE GENOMIC DNA]</scope>
    <source>
        <strain evidence="7 8">NCTC13364</strain>
    </source>
</reference>
<dbReference type="GO" id="GO:0004519">
    <property type="term" value="F:endonuclease activity"/>
    <property type="evidence" value="ECO:0007669"/>
    <property type="project" value="UniProtKB-KW"/>
</dbReference>
<gene>
    <name evidence="7" type="primary">yoeB</name>
    <name evidence="7" type="ORF">SAMEA1982600_05285</name>
</gene>
<dbReference type="InterPro" id="IPR009614">
    <property type="entry name" value="YoeB_toxin"/>
</dbReference>
<sequence>MSTKKGKNKNEAKGSAFCWTQHAWEDYLYWQQHDPAKVTVINRLLEECRRDPFKGTGKPEPLKGELSGFWSRRIDQENRLVYLPEGGTIYVVQARRHY</sequence>
<keyword evidence="4" id="KW-0255">Endonuclease</keyword>
<accession>A0A157RNG0</accession>
<dbReference type="GO" id="GO:0016787">
    <property type="term" value="F:hydrolase activity"/>
    <property type="evidence" value="ECO:0007669"/>
    <property type="project" value="UniProtKB-KW"/>
</dbReference>
<evidence type="ECO:0000256" key="5">
    <source>
        <dbReference type="ARBA" id="ARBA00022801"/>
    </source>
</evidence>
<dbReference type="GO" id="GO:0006401">
    <property type="term" value="P:RNA catabolic process"/>
    <property type="evidence" value="ECO:0007669"/>
    <property type="project" value="InterPro"/>
</dbReference>
<dbReference type="OrthoDB" id="9801102at2"/>
<organism evidence="7 8">
    <name type="scientific">Bordetella ansorpii</name>
    <dbReference type="NCBI Taxonomy" id="288768"/>
    <lineage>
        <taxon>Bacteria</taxon>
        <taxon>Pseudomonadati</taxon>
        <taxon>Pseudomonadota</taxon>
        <taxon>Betaproteobacteria</taxon>
        <taxon>Burkholderiales</taxon>
        <taxon>Alcaligenaceae</taxon>
        <taxon>Bordetella</taxon>
    </lineage>
</organism>
<dbReference type="Pfam" id="PF06769">
    <property type="entry name" value="YoeB_toxin"/>
    <property type="match status" value="1"/>
</dbReference>
<dbReference type="Gene3D" id="3.30.2310.20">
    <property type="entry name" value="RelE-like"/>
    <property type="match status" value="1"/>
</dbReference>